<accession>A0A0H2RXX0</accession>
<dbReference type="EMBL" id="KQ085916">
    <property type="protein sequence ID" value="KLO16437.1"/>
    <property type="molecule type" value="Genomic_DNA"/>
</dbReference>
<feature type="compositionally biased region" description="Polar residues" evidence="1">
    <location>
        <begin position="26"/>
        <end position="40"/>
    </location>
</feature>
<gene>
    <name evidence="3" type="ORF">SCHPADRAFT_214292</name>
</gene>
<evidence type="ECO:0000256" key="1">
    <source>
        <dbReference type="SAM" id="MobiDB-lite"/>
    </source>
</evidence>
<reference evidence="3 4" key="1">
    <citation type="submission" date="2015-04" db="EMBL/GenBank/DDBJ databases">
        <title>Complete genome sequence of Schizopora paradoxa KUC8140, a cosmopolitan wood degrader in East Asia.</title>
        <authorList>
            <consortium name="DOE Joint Genome Institute"/>
            <person name="Min B."/>
            <person name="Park H."/>
            <person name="Jang Y."/>
            <person name="Kim J.-J."/>
            <person name="Kim K.H."/>
            <person name="Pangilinan J."/>
            <person name="Lipzen A."/>
            <person name="Riley R."/>
            <person name="Grigoriev I.V."/>
            <person name="Spatafora J.W."/>
            <person name="Choi I.-G."/>
        </authorList>
    </citation>
    <scope>NUCLEOTIDE SEQUENCE [LARGE SCALE GENOMIC DNA]</scope>
    <source>
        <strain evidence="3 4">KUC8140</strain>
    </source>
</reference>
<dbReference type="InParanoid" id="A0A0H2RXX0"/>
<sequence>MDGGASPPLPLPRSQPSPPPRCLLKSRTSQSAPRCTTSASRIKRSLDRQIEQRRARGWKSSSGDAIILTPCLAFLTLAISSYHTSILSDSPSKKPTRRCKTWRRSGSARLAERGRCRWDG</sequence>
<evidence type="ECO:0000313" key="3">
    <source>
        <dbReference type="EMBL" id="KLO16437.1"/>
    </source>
</evidence>
<proteinExistence type="predicted"/>
<protein>
    <submittedName>
        <fullName evidence="3">Uncharacterized protein</fullName>
    </submittedName>
</protein>
<keyword evidence="2" id="KW-0472">Membrane</keyword>
<evidence type="ECO:0000256" key="2">
    <source>
        <dbReference type="SAM" id="Phobius"/>
    </source>
</evidence>
<keyword evidence="4" id="KW-1185">Reference proteome</keyword>
<name>A0A0H2RXX0_9AGAM</name>
<dbReference type="Proteomes" id="UP000053477">
    <property type="component" value="Unassembled WGS sequence"/>
</dbReference>
<keyword evidence="2" id="KW-1133">Transmembrane helix</keyword>
<dbReference type="AlphaFoldDB" id="A0A0H2RXX0"/>
<feature type="transmembrane region" description="Helical" evidence="2">
    <location>
        <begin position="65"/>
        <end position="88"/>
    </location>
</feature>
<keyword evidence="2" id="KW-0812">Transmembrane</keyword>
<organism evidence="3 4">
    <name type="scientific">Schizopora paradoxa</name>
    <dbReference type="NCBI Taxonomy" id="27342"/>
    <lineage>
        <taxon>Eukaryota</taxon>
        <taxon>Fungi</taxon>
        <taxon>Dikarya</taxon>
        <taxon>Basidiomycota</taxon>
        <taxon>Agaricomycotina</taxon>
        <taxon>Agaricomycetes</taxon>
        <taxon>Hymenochaetales</taxon>
        <taxon>Schizoporaceae</taxon>
        <taxon>Schizopora</taxon>
    </lineage>
</organism>
<evidence type="ECO:0000313" key="4">
    <source>
        <dbReference type="Proteomes" id="UP000053477"/>
    </source>
</evidence>
<feature type="compositionally biased region" description="Pro residues" evidence="1">
    <location>
        <begin position="7"/>
        <end position="21"/>
    </location>
</feature>
<feature type="region of interest" description="Disordered" evidence="1">
    <location>
        <begin position="1"/>
        <end position="50"/>
    </location>
</feature>